<feature type="domain" description="VWFA" evidence="1">
    <location>
        <begin position="82"/>
        <end position="244"/>
    </location>
</feature>
<dbReference type="SMART" id="SM00327">
    <property type="entry name" value="VWA"/>
    <property type="match status" value="1"/>
</dbReference>
<reference evidence="2" key="1">
    <citation type="journal article" date="2020" name="mSystems">
        <title>Genome- and Community-Level Interaction Insights into Carbon Utilization and Element Cycling Functions of Hydrothermarchaeota in Hydrothermal Sediment.</title>
        <authorList>
            <person name="Zhou Z."/>
            <person name="Liu Y."/>
            <person name="Xu W."/>
            <person name="Pan J."/>
            <person name="Luo Z.H."/>
            <person name="Li M."/>
        </authorList>
    </citation>
    <scope>NUCLEOTIDE SEQUENCE [LARGE SCALE GENOMIC DNA]</scope>
    <source>
        <strain evidence="2">SpSt-961</strain>
    </source>
</reference>
<name>A0A7V3RGE1_UNCW3</name>
<accession>A0A7V3RGE1</accession>
<dbReference type="AlphaFoldDB" id="A0A7V3RGE1"/>
<comment type="caution">
    <text evidence="2">The sequence shown here is derived from an EMBL/GenBank/DDBJ whole genome shotgun (WGS) entry which is preliminary data.</text>
</comment>
<dbReference type="InterPro" id="IPR002035">
    <property type="entry name" value="VWF_A"/>
</dbReference>
<dbReference type="SUPFAM" id="SSF53300">
    <property type="entry name" value="vWA-like"/>
    <property type="match status" value="1"/>
</dbReference>
<sequence length="296" mass="34630">MKSTIRYLDPEVLARISRLELKARLVVEGFITGLHHSPYKGFSQEFTDYRPYIPGDEIKRIDWKVYARRDRFYIKEYQEETNLRAYILLDKSGSMGYGNRITKLEYAKFLSACLAYLLFKQRDGVGLITFDTGINDFIPPSLKRVNFTRIMETIDKTSSGNETSLSRVLFEVGQKIKRRGLVILISDLFDAPDLVLKSLKSFKARKHEMIVFQTLDPDEISFPFVEGAIFQDMETEDKIVIEPKVIKNIYLKKFNEFVNQYQKGLLGSKIDYQLINTSENFERALLYYLQKRARLF</sequence>
<dbReference type="InterPro" id="IPR002881">
    <property type="entry name" value="DUF58"/>
</dbReference>
<dbReference type="InterPro" id="IPR036465">
    <property type="entry name" value="vWFA_dom_sf"/>
</dbReference>
<organism evidence="2">
    <name type="scientific">candidate division WOR-3 bacterium</name>
    <dbReference type="NCBI Taxonomy" id="2052148"/>
    <lineage>
        <taxon>Bacteria</taxon>
        <taxon>Bacteria division WOR-3</taxon>
    </lineage>
</organism>
<dbReference type="PANTHER" id="PTHR33608">
    <property type="entry name" value="BLL2464 PROTEIN"/>
    <property type="match status" value="1"/>
</dbReference>
<dbReference type="Gene3D" id="3.40.50.410">
    <property type="entry name" value="von Willebrand factor, type A domain"/>
    <property type="match status" value="1"/>
</dbReference>
<dbReference type="Pfam" id="PF01882">
    <property type="entry name" value="DUF58"/>
    <property type="match status" value="1"/>
</dbReference>
<evidence type="ECO:0000313" key="2">
    <source>
        <dbReference type="EMBL" id="HGE77685.1"/>
    </source>
</evidence>
<gene>
    <name evidence="2" type="ORF">ENX68_01630</name>
</gene>
<evidence type="ECO:0000259" key="1">
    <source>
        <dbReference type="SMART" id="SM00327"/>
    </source>
</evidence>
<protein>
    <submittedName>
        <fullName evidence="2">DUF58 domain-containing protein</fullName>
    </submittedName>
</protein>
<dbReference type="EMBL" id="DTOZ01000047">
    <property type="protein sequence ID" value="HGE77685.1"/>
    <property type="molecule type" value="Genomic_DNA"/>
</dbReference>
<proteinExistence type="predicted"/>
<dbReference type="PANTHER" id="PTHR33608:SF7">
    <property type="entry name" value="DUF58 DOMAIN-CONTAINING PROTEIN"/>
    <property type="match status" value="1"/>
</dbReference>